<keyword evidence="1" id="KW-0732">Signal</keyword>
<organism evidence="2 3">
    <name type="scientific">Batillaria attramentaria</name>
    <dbReference type="NCBI Taxonomy" id="370345"/>
    <lineage>
        <taxon>Eukaryota</taxon>
        <taxon>Metazoa</taxon>
        <taxon>Spiralia</taxon>
        <taxon>Lophotrochozoa</taxon>
        <taxon>Mollusca</taxon>
        <taxon>Gastropoda</taxon>
        <taxon>Caenogastropoda</taxon>
        <taxon>Sorbeoconcha</taxon>
        <taxon>Cerithioidea</taxon>
        <taxon>Batillariidae</taxon>
        <taxon>Batillaria</taxon>
    </lineage>
</organism>
<sequence>MLKLLCVALVVAVDIFIFLGKEDCYLVEARRDSRWDAVVADHDQLIAFTEAVFHQIITDVGVTPLTHSQATHDYHSRLEQYECRDKHVHLVDYQRPTASN</sequence>
<comment type="caution">
    <text evidence="2">The sequence shown here is derived from an EMBL/GenBank/DDBJ whole genome shotgun (WGS) entry which is preliminary data.</text>
</comment>
<gene>
    <name evidence="2" type="ORF">BaRGS_00037564</name>
</gene>
<keyword evidence="3" id="KW-1185">Reference proteome</keyword>
<dbReference type="EMBL" id="JACVVK020000567">
    <property type="protein sequence ID" value="KAK7465873.1"/>
    <property type="molecule type" value="Genomic_DNA"/>
</dbReference>
<proteinExistence type="predicted"/>
<evidence type="ECO:0000313" key="2">
    <source>
        <dbReference type="EMBL" id="KAK7465873.1"/>
    </source>
</evidence>
<feature type="signal peptide" evidence="1">
    <location>
        <begin position="1"/>
        <end position="20"/>
    </location>
</feature>
<dbReference type="AlphaFoldDB" id="A0ABD0J8H8"/>
<dbReference type="Proteomes" id="UP001519460">
    <property type="component" value="Unassembled WGS sequence"/>
</dbReference>
<feature type="chain" id="PRO_5044752303" evidence="1">
    <location>
        <begin position="21"/>
        <end position="100"/>
    </location>
</feature>
<evidence type="ECO:0000313" key="3">
    <source>
        <dbReference type="Proteomes" id="UP001519460"/>
    </source>
</evidence>
<protein>
    <submittedName>
        <fullName evidence="2">Uncharacterized protein</fullName>
    </submittedName>
</protein>
<name>A0ABD0J8H8_9CAEN</name>
<evidence type="ECO:0000256" key="1">
    <source>
        <dbReference type="SAM" id="SignalP"/>
    </source>
</evidence>
<reference evidence="2 3" key="1">
    <citation type="journal article" date="2023" name="Sci. Data">
        <title>Genome assembly of the Korean intertidal mud-creeper Batillaria attramentaria.</title>
        <authorList>
            <person name="Patra A.K."/>
            <person name="Ho P.T."/>
            <person name="Jun S."/>
            <person name="Lee S.J."/>
            <person name="Kim Y."/>
            <person name="Won Y.J."/>
        </authorList>
    </citation>
    <scope>NUCLEOTIDE SEQUENCE [LARGE SCALE GENOMIC DNA]</scope>
    <source>
        <strain evidence="2">Wonlab-2016</strain>
    </source>
</reference>
<accession>A0ABD0J8H8</accession>